<evidence type="ECO:0000256" key="1">
    <source>
        <dbReference type="ARBA" id="ARBA00004328"/>
    </source>
</evidence>
<keyword evidence="3" id="KW-1227">Viral tail protein</keyword>
<protein>
    <submittedName>
        <fullName evidence="9">Tail fiber protein</fullName>
    </submittedName>
</protein>
<evidence type="ECO:0000313" key="10">
    <source>
        <dbReference type="Proteomes" id="UP001224657"/>
    </source>
</evidence>
<dbReference type="CDD" id="cd19958">
    <property type="entry name" value="pyocin_knob"/>
    <property type="match status" value="1"/>
</dbReference>
<dbReference type="GO" id="GO:0098015">
    <property type="term" value="C:virus tail"/>
    <property type="evidence" value="ECO:0007669"/>
    <property type="project" value="UniProtKB-KW"/>
</dbReference>
<dbReference type="Proteomes" id="UP001224657">
    <property type="component" value="Segment"/>
</dbReference>
<dbReference type="EMBL" id="OQ716796">
    <property type="protein sequence ID" value="WGH15458.1"/>
    <property type="molecule type" value="Genomic_DNA"/>
</dbReference>
<evidence type="ECO:0000256" key="5">
    <source>
        <dbReference type="ARBA" id="ARBA00022844"/>
    </source>
</evidence>
<keyword evidence="5" id="KW-0946">Virion</keyword>
<organism evidence="9 10">
    <name type="scientific">Pseudomonas phage PSA6</name>
    <dbReference type="NCBI Taxonomy" id="3038281"/>
    <lineage>
        <taxon>Viruses</taxon>
        <taxon>Duplodnaviria</taxon>
        <taxon>Heunggongvirae</taxon>
        <taxon>Uroviricota</taxon>
        <taxon>Caudoviricetes</taxon>
        <taxon>Autographivirales</taxon>
        <taxon>Autotranscriptaviridae</taxon>
        <taxon>Studiervirinae</taxon>
        <taxon>Phutvirus</taxon>
        <taxon>Phutvirus PSA6</taxon>
    </lineage>
</organism>
<evidence type="ECO:0000256" key="4">
    <source>
        <dbReference type="ARBA" id="ARBA00022804"/>
    </source>
</evidence>
<evidence type="ECO:0000256" key="7">
    <source>
        <dbReference type="ARBA" id="ARBA00023296"/>
    </source>
</evidence>
<keyword evidence="2" id="KW-0945">Host-virus interaction</keyword>
<proteinExistence type="predicted"/>
<dbReference type="GO" id="GO:0098671">
    <property type="term" value="P:adhesion receptor-mediated virion attachment to host cell"/>
    <property type="evidence" value="ECO:0007669"/>
    <property type="project" value="UniProtKB-KW"/>
</dbReference>
<dbReference type="Pfam" id="PF03906">
    <property type="entry name" value="Phage_T7_tail"/>
    <property type="match status" value="1"/>
</dbReference>
<dbReference type="GO" id="GO:0046718">
    <property type="term" value="P:symbiont entry into host cell"/>
    <property type="evidence" value="ECO:0007669"/>
    <property type="project" value="UniProtKB-KW"/>
</dbReference>
<evidence type="ECO:0000256" key="3">
    <source>
        <dbReference type="ARBA" id="ARBA00022732"/>
    </source>
</evidence>
<reference evidence="9" key="1">
    <citation type="submission" date="2023-03" db="EMBL/GenBank/DDBJ databases">
        <authorList>
            <person name="Cao G."/>
            <person name="Liao Y."/>
        </authorList>
    </citation>
    <scope>NUCLEOTIDE SEQUENCE</scope>
    <source>
        <strain evidence="9">PSA6</strain>
    </source>
</reference>
<name>A0AAF0GFI8_9CAUD</name>
<evidence type="ECO:0000256" key="2">
    <source>
        <dbReference type="ARBA" id="ARBA00022581"/>
    </source>
</evidence>
<evidence type="ECO:0000259" key="8">
    <source>
        <dbReference type="Pfam" id="PF03906"/>
    </source>
</evidence>
<keyword evidence="7" id="KW-1160">Virus entry into host cell</keyword>
<keyword evidence="4" id="KW-1161">Viral attachment to host cell</keyword>
<evidence type="ECO:0000256" key="6">
    <source>
        <dbReference type="ARBA" id="ARBA00023165"/>
    </source>
</evidence>
<feature type="domain" description="Bacteriophage T7 tail fibre protein-like N-terminal" evidence="8">
    <location>
        <begin position="3"/>
        <end position="130"/>
    </location>
</feature>
<sequence length="545" mass="57442">MAAPKTVKTYPLAGTNRDFEIPFEYLARKFVIVTLIGTDRKELVLNVDYRFTKRTIITLTRVWGPEEGYNLIEIKRVTSATERLVDFSDGSILRASDLNTATVQALHIAEEGRDIATDTIGVDNNGQLDARGRQIKNLADGVDDGDAISIRQVKAYDSSALNSANRAAERANAANNSAISASGDAGRALTYRDQASASASASAGSAATSASLVSQAAASADLARRWAAEDLDVIVANGRYSALTYNIYSMRYSIESGNSAAAALASKNAAAASASASAASAASAAASAAGVKLPPAGPSTALRVLSQNTEGSELMYSYLKIPLTNREVGNTFLKAGSFGVGGVAVSLYGADANANRYIEGGLYYLNAGQNTPYPYGYLRCSPVTPGEYDFQEAFAVDGKMYHRGQSGGVWGPWKPIRYGVYSNVIESFLLGADGAAARDSIGAAARGYTSPTMPLQLYGSSSANSGSFVTDLVAGDHVSCVVNDGSITGSSFFIPRSDGTLRCSVQWGNSGYVLLNYNPTTRVLSFSVLPGYGLTEVWKHRTLLT</sequence>
<comment type="subcellular location">
    <subcellularLocation>
        <location evidence="1">Virion</location>
    </subcellularLocation>
</comment>
<accession>A0AAF0GFI8</accession>
<keyword evidence="10" id="KW-1185">Reference proteome</keyword>
<dbReference type="InterPro" id="IPR005604">
    <property type="entry name" value="Phage_T7_tail_fibre-like_N"/>
</dbReference>
<keyword evidence="6" id="KW-1233">Viral attachment to host adhesion receptor</keyword>
<evidence type="ECO:0000313" key="9">
    <source>
        <dbReference type="EMBL" id="WGH15458.1"/>
    </source>
</evidence>